<dbReference type="EMBL" id="JANEYG010000021">
    <property type="protein sequence ID" value="KAJ8918942.1"/>
    <property type="molecule type" value="Genomic_DNA"/>
</dbReference>
<feature type="signal peptide" evidence="1">
    <location>
        <begin position="1"/>
        <end position="16"/>
    </location>
</feature>
<name>A0AAV8VY00_9CUCU</name>
<dbReference type="AlphaFoldDB" id="A0AAV8VY00"/>
<gene>
    <name evidence="2" type="ORF">NQ315_016844</name>
</gene>
<comment type="caution">
    <text evidence="2">The sequence shown here is derived from an EMBL/GenBank/DDBJ whole genome shotgun (WGS) entry which is preliminary data.</text>
</comment>
<accession>A0AAV8VY00</accession>
<evidence type="ECO:0000313" key="2">
    <source>
        <dbReference type="EMBL" id="KAJ8918942.1"/>
    </source>
</evidence>
<organism evidence="2 3">
    <name type="scientific">Exocentrus adspersus</name>
    <dbReference type="NCBI Taxonomy" id="1586481"/>
    <lineage>
        <taxon>Eukaryota</taxon>
        <taxon>Metazoa</taxon>
        <taxon>Ecdysozoa</taxon>
        <taxon>Arthropoda</taxon>
        <taxon>Hexapoda</taxon>
        <taxon>Insecta</taxon>
        <taxon>Pterygota</taxon>
        <taxon>Neoptera</taxon>
        <taxon>Endopterygota</taxon>
        <taxon>Coleoptera</taxon>
        <taxon>Polyphaga</taxon>
        <taxon>Cucujiformia</taxon>
        <taxon>Chrysomeloidea</taxon>
        <taxon>Cerambycidae</taxon>
        <taxon>Lamiinae</taxon>
        <taxon>Acanthocinini</taxon>
        <taxon>Exocentrus</taxon>
    </lineage>
</organism>
<evidence type="ECO:0000256" key="1">
    <source>
        <dbReference type="SAM" id="SignalP"/>
    </source>
</evidence>
<evidence type="ECO:0000313" key="3">
    <source>
        <dbReference type="Proteomes" id="UP001159042"/>
    </source>
</evidence>
<feature type="chain" id="PRO_5043462771" evidence="1">
    <location>
        <begin position="17"/>
        <end position="115"/>
    </location>
</feature>
<dbReference type="Proteomes" id="UP001159042">
    <property type="component" value="Unassembled WGS sequence"/>
</dbReference>
<protein>
    <submittedName>
        <fullName evidence="2">Uncharacterized protein</fullName>
    </submittedName>
</protein>
<keyword evidence="1" id="KW-0732">Signal</keyword>
<reference evidence="2 3" key="1">
    <citation type="journal article" date="2023" name="Insect Mol. Biol.">
        <title>Genome sequencing provides insights into the evolution of gene families encoding plant cell wall-degrading enzymes in longhorned beetles.</title>
        <authorList>
            <person name="Shin N.R."/>
            <person name="Okamura Y."/>
            <person name="Kirsch R."/>
            <person name="Pauchet Y."/>
        </authorList>
    </citation>
    <scope>NUCLEOTIDE SEQUENCE [LARGE SCALE GENOMIC DNA]</scope>
    <source>
        <strain evidence="2">EAD_L_NR</strain>
    </source>
</reference>
<proteinExistence type="predicted"/>
<keyword evidence="3" id="KW-1185">Reference proteome</keyword>
<sequence>MWAVVAAACVWVCVLATPQPLHLERDSFRRPQAATWQKRLASSSSSSSSSTDQQIPAAEEFSDYSQHFPQLSALGSQLMLRSSRASRTYDVPQIVPHRLSGIKPTASSVLIEIIN</sequence>